<evidence type="ECO:0000313" key="2">
    <source>
        <dbReference type="EMBL" id="GKU86891.1"/>
    </source>
</evidence>
<reference evidence="2 3" key="1">
    <citation type="journal article" date="2021" name="Commun. Biol.">
        <title>The genome of Shorea leprosula (Dipterocarpaceae) highlights the ecological relevance of drought in aseasonal tropical rainforests.</title>
        <authorList>
            <person name="Ng K.K.S."/>
            <person name="Kobayashi M.J."/>
            <person name="Fawcett J.A."/>
            <person name="Hatakeyama M."/>
            <person name="Paape T."/>
            <person name="Ng C.H."/>
            <person name="Ang C.C."/>
            <person name="Tnah L.H."/>
            <person name="Lee C.T."/>
            <person name="Nishiyama T."/>
            <person name="Sese J."/>
            <person name="O'Brien M.J."/>
            <person name="Copetti D."/>
            <person name="Mohd Noor M.I."/>
            <person name="Ong R.C."/>
            <person name="Putra M."/>
            <person name="Sireger I.Z."/>
            <person name="Indrioko S."/>
            <person name="Kosugi Y."/>
            <person name="Izuno A."/>
            <person name="Isagi Y."/>
            <person name="Lee S.L."/>
            <person name="Shimizu K.K."/>
        </authorList>
    </citation>
    <scope>NUCLEOTIDE SEQUENCE [LARGE SCALE GENOMIC DNA]</scope>
    <source>
        <strain evidence="2">214</strain>
    </source>
</reference>
<sequence>MFAGMAMLPAAFILVKKLGREGKEWNCHLHREKKRKEKDYSVIDFPLEIKNLALKDFEDWGSSGGDGGVWEENAVHTIIDVDEEKKDSESGHQEIPLSDTEQESIAISDDSERGHQEILLSDTEEESIAFSDDYSVAEEFLLPSTDSSPWNDSESMSNSDDQEKSFSTSTESSLSTVLSTDDGEEDSSIQSSTSSMLSAAEDFPLPSIDSYEEKLFSTSTESSLSTVSSTDDEEEYLAIQSSTSSMLSAAEEFSIVYVRISTFILEN</sequence>
<feature type="compositionally biased region" description="Low complexity" evidence="1">
    <location>
        <begin position="188"/>
        <end position="198"/>
    </location>
</feature>
<feature type="compositionally biased region" description="Low complexity" evidence="1">
    <location>
        <begin position="165"/>
        <end position="180"/>
    </location>
</feature>
<feature type="region of interest" description="Disordered" evidence="1">
    <location>
        <begin position="143"/>
        <end position="198"/>
    </location>
</feature>
<feature type="region of interest" description="Disordered" evidence="1">
    <location>
        <begin position="81"/>
        <end position="112"/>
    </location>
</feature>
<protein>
    <submittedName>
        <fullName evidence="2">Uncharacterized protein</fullName>
    </submittedName>
</protein>
<name>A0AAV5HI70_9ROSI</name>
<evidence type="ECO:0000313" key="3">
    <source>
        <dbReference type="Proteomes" id="UP001054252"/>
    </source>
</evidence>
<feature type="compositionally biased region" description="Basic and acidic residues" evidence="1">
    <location>
        <begin position="83"/>
        <end position="92"/>
    </location>
</feature>
<gene>
    <name evidence="2" type="ORF">SLEP1_g1364</name>
</gene>
<keyword evidence="3" id="KW-1185">Reference proteome</keyword>
<dbReference type="Proteomes" id="UP001054252">
    <property type="component" value="Unassembled WGS sequence"/>
</dbReference>
<dbReference type="EMBL" id="BPVZ01000001">
    <property type="protein sequence ID" value="GKU86891.1"/>
    <property type="molecule type" value="Genomic_DNA"/>
</dbReference>
<feature type="compositionally biased region" description="Polar residues" evidence="1">
    <location>
        <begin position="144"/>
        <end position="159"/>
    </location>
</feature>
<accession>A0AAV5HI70</accession>
<dbReference type="AlphaFoldDB" id="A0AAV5HI70"/>
<evidence type="ECO:0000256" key="1">
    <source>
        <dbReference type="SAM" id="MobiDB-lite"/>
    </source>
</evidence>
<comment type="caution">
    <text evidence="2">The sequence shown here is derived from an EMBL/GenBank/DDBJ whole genome shotgun (WGS) entry which is preliminary data.</text>
</comment>
<proteinExistence type="predicted"/>
<organism evidence="2 3">
    <name type="scientific">Rubroshorea leprosula</name>
    <dbReference type="NCBI Taxonomy" id="152421"/>
    <lineage>
        <taxon>Eukaryota</taxon>
        <taxon>Viridiplantae</taxon>
        <taxon>Streptophyta</taxon>
        <taxon>Embryophyta</taxon>
        <taxon>Tracheophyta</taxon>
        <taxon>Spermatophyta</taxon>
        <taxon>Magnoliopsida</taxon>
        <taxon>eudicotyledons</taxon>
        <taxon>Gunneridae</taxon>
        <taxon>Pentapetalae</taxon>
        <taxon>rosids</taxon>
        <taxon>malvids</taxon>
        <taxon>Malvales</taxon>
        <taxon>Dipterocarpaceae</taxon>
        <taxon>Rubroshorea</taxon>
    </lineage>
</organism>